<organism evidence="2 3">
    <name type="scientific">Trapa natans</name>
    <name type="common">Water chestnut</name>
    <dbReference type="NCBI Taxonomy" id="22666"/>
    <lineage>
        <taxon>Eukaryota</taxon>
        <taxon>Viridiplantae</taxon>
        <taxon>Streptophyta</taxon>
        <taxon>Embryophyta</taxon>
        <taxon>Tracheophyta</taxon>
        <taxon>Spermatophyta</taxon>
        <taxon>Magnoliopsida</taxon>
        <taxon>eudicotyledons</taxon>
        <taxon>Gunneridae</taxon>
        <taxon>Pentapetalae</taxon>
        <taxon>rosids</taxon>
        <taxon>malvids</taxon>
        <taxon>Myrtales</taxon>
        <taxon>Lythraceae</taxon>
        <taxon>Trapa</taxon>
    </lineage>
</organism>
<dbReference type="AlphaFoldDB" id="A0AAN7KKU0"/>
<feature type="signal peptide" evidence="1">
    <location>
        <begin position="1"/>
        <end position="31"/>
    </location>
</feature>
<sequence length="66" mass="7176">MAIICSIAFPNSNGFLILLLLLLLQVHKVDSEDPSAQSPRILNYLLQFGPSSSSVHKPENRNGAIS</sequence>
<evidence type="ECO:0000256" key="1">
    <source>
        <dbReference type="SAM" id="SignalP"/>
    </source>
</evidence>
<name>A0AAN7KKU0_TRANT</name>
<keyword evidence="3" id="KW-1185">Reference proteome</keyword>
<evidence type="ECO:0000313" key="3">
    <source>
        <dbReference type="Proteomes" id="UP001346149"/>
    </source>
</evidence>
<proteinExistence type="predicted"/>
<comment type="caution">
    <text evidence="2">The sequence shown here is derived from an EMBL/GenBank/DDBJ whole genome shotgun (WGS) entry which is preliminary data.</text>
</comment>
<dbReference type="EMBL" id="JAXQNO010000023">
    <property type="protein sequence ID" value="KAK4764830.1"/>
    <property type="molecule type" value="Genomic_DNA"/>
</dbReference>
<keyword evidence="1" id="KW-0732">Signal</keyword>
<feature type="chain" id="PRO_5042911388" evidence="1">
    <location>
        <begin position="32"/>
        <end position="66"/>
    </location>
</feature>
<accession>A0AAN7KKU0</accession>
<evidence type="ECO:0000313" key="2">
    <source>
        <dbReference type="EMBL" id="KAK4764830.1"/>
    </source>
</evidence>
<protein>
    <submittedName>
        <fullName evidence="2">Uncharacterized protein</fullName>
    </submittedName>
</protein>
<reference evidence="2 3" key="1">
    <citation type="journal article" date="2023" name="Hortic Res">
        <title>Pangenome of water caltrop reveals structural variations and asymmetric subgenome divergence after allopolyploidization.</title>
        <authorList>
            <person name="Zhang X."/>
            <person name="Chen Y."/>
            <person name="Wang L."/>
            <person name="Yuan Y."/>
            <person name="Fang M."/>
            <person name="Shi L."/>
            <person name="Lu R."/>
            <person name="Comes H.P."/>
            <person name="Ma Y."/>
            <person name="Chen Y."/>
            <person name="Huang G."/>
            <person name="Zhou Y."/>
            <person name="Zheng Z."/>
            <person name="Qiu Y."/>
        </authorList>
    </citation>
    <scope>NUCLEOTIDE SEQUENCE [LARGE SCALE GENOMIC DNA]</scope>
    <source>
        <strain evidence="2">F231</strain>
    </source>
</reference>
<dbReference type="Proteomes" id="UP001346149">
    <property type="component" value="Unassembled WGS sequence"/>
</dbReference>
<gene>
    <name evidence="2" type="ORF">SAY86_025920</name>
</gene>